<evidence type="ECO:0000313" key="3">
    <source>
        <dbReference type="EMBL" id="AHH20868.1"/>
    </source>
</evidence>
<dbReference type="HOGENOM" id="CLU_2168340_0_0_11"/>
<dbReference type="EMBL" id="CP006850">
    <property type="protein sequence ID" value="AHH20868.1"/>
    <property type="molecule type" value="Genomic_DNA"/>
</dbReference>
<proteinExistence type="predicted"/>
<dbReference type="eggNOG" id="ENOG5031ZJE">
    <property type="taxonomic scope" value="Bacteria"/>
</dbReference>
<reference evidence="3 4" key="1">
    <citation type="journal article" date="2014" name="Appl. Environ. Microbiol.">
        <title>Insights into the Microbial Degradation of Rubber and Gutta-Percha by Analysis of the Complete Genome of Nocardia nova SH22a.</title>
        <authorList>
            <person name="Luo Q."/>
            <person name="Hiessl S."/>
            <person name="Poehlein A."/>
            <person name="Daniel R."/>
            <person name="Steinbuchel A."/>
        </authorList>
    </citation>
    <scope>NUCLEOTIDE SEQUENCE [LARGE SCALE GENOMIC DNA]</scope>
    <source>
        <strain evidence="3">SH22a</strain>
    </source>
</reference>
<keyword evidence="2" id="KW-1133">Transmembrane helix</keyword>
<protein>
    <submittedName>
        <fullName evidence="3">Uncharacterized protein</fullName>
    </submittedName>
</protein>
<dbReference type="RefSeq" id="WP_148307017.1">
    <property type="nucleotide sequence ID" value="NZ_CP006850.1"/>
</dbReference>
<keyword evidence="2" id="KW-0472">Membrane</keyword>
<accession>W5TPN7</accession>
<dbReference type="STRING" id="1415166.NONO_c60920"/>
<sequence length="110" mass="11996">MSEALNLGNLLVGSGVSAVVVALIGAIFQRRMNQANYADALVKTSNEFTKRVDEANEKLSKKVDGLEKKVETLNDNIDELCDLLREAIPTLQASGHDALAERMRAAILRN</sequence>
<evidence type="ECO:0000256" key="1">
    <source>
        <dbReference type="SAM" id="Coils"/>
    </source>
</evidence>
<evidence type="ECO:0000256" key="2">
    <source>
        <dbReference type="SAM" id="Phobius"/>
    </source>
</evidence>
<dbReference type="Proteomes" id="UP000019150">
    <property type="component" value="Chromosome"/>
</dbReference>
<keyword evidence="2" id="KW-0812">Transmembrane</keyword>
<keyword evidence="4" id="KW-1185">Reference proteome</keyword>
<evidence type="ECO:0000313" key="4">
    <source>
        <dbReference type="Proteomes" id="UP000019150"/>
    </source>
</evidence>
<dbReference type="KEGG" id="nno:NONO_c60920"/>
<gene>
    <name evidence="3" type="ORF">NONO_c60920</name>
</gene>
<dbReference type="PATRIC" id="fig|1415166.3.peg.6268"/>
<feature type="transmembrane region" description="Helical" evidence="2">
    <location>
        <begin position="6"/>
        <end position="28"/>
    </location>
</feature>
<keyword evidence="1" id="KW-0175">Coiled coil</keyword>
<dbReference type="SUPFAM" id="SSF46579">
    <property type="entry name" value="Prefoldin"/>
    <property type="match status" value="1"/>
</dbReference>
<name>W5TPN7_9NOCA</name>
<organism evidence="3 4">
    <name type="scientific">Nocardia nova SH22a</name>
    <dbReference type="NCBI Taxonomy" id="1415166"/>
    <lineage>
        <taxon>Bacteria</taxon>
        <taxon>Bacillati</taxon>
        <taxon>Actinomycetota</taxon>
        <taxon>Actinomycetes</taxon>
        <taxon>Mycobacteriales</taxon>
        <taxon>Nocardiaceae</taxon>
        <taxon>Nocardia</taxon>
    </lineage>
</organism>
<dbReference type="AlphaFoldDB" id="W5TPN7"/>
<feature type="coiled-coil region" evidence="1">
    <location>
        <begin position="49"/>
        <end position="83"/>
    </location>
</feature>